<organism evidence="1 2">
    <name type="scientific">Thioalbus denitrificans</name>
    <dbReference type="NCBI Taxonomy" id="547122"/>
    <lineage>
        <taxon>Bacteria</taxon>
        <taxon>Pseudomonadati</taxon>
        <taxon>Pseudomonadota</taxon>
        <taxon>Gammaproteobacteria</taxon>
        <taxon>Chromatiales</taxon>
        <taxon>Ectothiorhodospiraceae</taxon>
        <taxon>Thioalbus</taxon>
    </lineage>
</organism>
<dbReference type="InterPro" id="IPR016181">
    <property type="entry name" value="Acyl_CoA_acyltransferase"/>
</dbReference>
<reference evidence="1 2" key="1">
    <citation type="submission" date="2018-07" db="EMBL/GenBank/DDBJ databases">
        <title>Genomic Encyclopedia of Type Strains, Phase IV (KMG-IV): sequencing the most valuable type-strain genomes for metagenomic binning, comparative biology and taxonomic classification.</title>
        <authorList>
            <person name="Goeker M."/>
        </authorList>
    </citation>
    <scope>NUCLEOTIDE SEQUENCE [LARGE SCALE GENOMIC DNA]</scope>
    <source>
        <strain evidence="1 2">DSM 26407</strain>
    </source>
</reference>
<gene>
    <name evidence="1" type="ORF">DFQ59_104223</name>
</gene>
<dbReference type="Proteomes" id="UP000252707">
    <property type="component" value="Unassembled WGS sequence"/>
</dbReference>
<dbReference type="Pfam" id="PF04339">
    <property type="entry name" value="FemAB_like"/>
    <property type="match status" value="1"/>
</dbReference>
<dbReference type="AlphaFoldDB" id="A0A369CCB4"/>
<dbReference type="RefSeq" id="WP_114279761.1">
    <property type="nucleotide sequence ID" value="NZ_QPJY01000004.1"/>
</dbReference>
<proteinExistence type="predicted"/>
<comment type="caution">
    <text evidence="1">The sequence shown here is derived from an EMBL/GenBank/DDBJ whole genome shotgun (WGS) entry which is preliminary data.</text>
</comment>
<dbReference type="Gene3D" id="3.40.630.30">
    <property type="match status" value="1"/>
</dbReference>
<sequence>MELRFLDSLEEIPATTWNALAGIDHPFTRHEFLAALERHGCAGPEFGWRPHHAVLYRDGEALAAAPFYLKSNSYGELVFDHAWADAYRRHGLDYYPKLVNAVPYTPATGPRLLLAAGADRSVAEALVHGIIEACERHGISGAHWLFPRPEAMALFTGAGLIPRLGCQFHWNNPGYRDFEDFLDTFSAAKRKKVNRERRRVRDQRVEIEVVRGDRADESQWAQMDAFYRRTFDDKYGVPTLNLGFFLEVAERMGEQALLVFARHEGRTVAGALNFMSGDTLYGRHWGTTGDYHSLHFEVCYYQGIEYCIRAGLRSFEPGAQGEYKVSRGFVPTATWSAHWIRDPAFRAAIERHTRQEQAYVEAYMAEMNASAPYKNII</sequence>
<dbReference type="PANTHER" id="PTHR47017:SF1">
    <property type="entry name" value="ACYL-COA"/>
    <property type="match status" value="1"/>
</dbReference>
<evidence type="ECO:0000313" key="1">
    <source>
        <dbReference type="EMBL" id="RCX30785.1"/>
    </source>
</evidence>
<evidence type="ECO:0000313" key="2">
    <source>
        <dbReference type="Proteomes" id="UP000252707"/>
    </source>
</evidence>
<accession>A0A369CCB4</accession>
<dbReference type="InterPro" id="IPR007434">
    <property type="entry name" value="FemAB-like"/>
</dbReference>
<protein>
    <submittedName>
        <fullName evidence="1">Uncharacterized protein</fullName>
    </submittedName>
</protein>
<dbReference type="OrthoDB" id="9776898at2"/>
<dbReference type="PANTHER" id="PTHR47017">
    <property type="entry name" value="ACYL-COA"/>
    <property type="match status" value="1"/>
</dbReference>
<dbReference type="SUPFAM" id="SSF55729">
    <property type="entry name" value="Acyl-CoA N-acyltransferases (Nat)"/>
    <property type="match status" value="1"/>
</dbReference>
<keyword evidence="2" id="KW-1185">Reference proteome</keyword>
<name>A0A369CCB4_9GAMM</name>
<dbReference type="EMBL" id="QPJY01000004">
    <property type="protein sequence ID" value="RCX30785.1"/>
    <property type="molecule type" value="Genomic_DNA"/>
</dbReference>